<keyword evidence="1" id="KW-0812">Transmembrane</keyword>
<dbReference type="RefSeq" id="WP_068216352.1">
    <property type="nucleotide sequence ID" value="NZ_CP139724.1"/>
</dbReference>
<feature type="transmembrane region" description="Helical" evidence="1">
    <location>
        <begin position="15"/>
        <end position="35"/>
    </location>
</feature>
<keyword evidence="1" id="KW-0472">Membrane</keyword>
<sequence length="149" mass="17506">MKDINNKGRVNRFKYLLYFYGVFVVFMFVYKFIIAPDLPNLILLAAFAPLFGFMSSFVNWPLYVHAAEADGGMVINTQKLFSKKQKSLLITKYNFDSYFETDHLHIGLNVLDENDKLKKHKIKVSWMRLKDLRALEDKLKEINPYAPMK</sequence>
<keyword evidence="1" id="KW-1133">Transmembrane helix</keyword>
<name>A0A150XGB8_9BACT</name>
<keyword evidence="3" id="KW-1185">Reference proteome</keyword>
<evidence type="ECO:0000313" key="3">
    <source>
        <dbReference type="Proteomes" id="UP000075606"/>
    </source>
</evidence>
<organism evidence="2 3">
    <name type="scientific">Roseivirga spongicola</name>
    <dbReference type="NCBI Taxonomy" id="333140"/>
    <lineage>
        <taxon>Bacteria</taxon>
        <taxon>Pseudomonadati</taxon>
        <taxon>Bacteroidota</taxon>
        <taxon>Cytophagia</taxon>
        <taxon>Cytophagales</taxon>
        <taxon>Roseivirgaceae</taxon>
        <taxon>Roseivirga</taxon>
    </lineage>
</organism>
<evidence type="ECO:0000313" key="2">
    <source>
        <dbReference type="EMBL" id="KYG77714.1"/>
    </source>
</evidence>
<dbReference type="AlphaFoldDB" id="A0A150XGB8"/>
<proteinExistence type="predicted"/>
<dbReference type="Proteomes" id="UP000075606">
    <property type="component" value="Unassembled WGS sequence"/>
</dbReference>
<reference evidence="2 3" key="1">
    <citation type="submission" date="2016-01" db="EMBL/GenBank/DDBJ databases">
        <title>Genome sequencing of Roseivirga spongicola UST030701-084.</title>
        <authorList>
            <person name="Selvaratnam C."/>
            <person name="Thevarajoo S."/>
            <person name="Goh K.M."/>
            <person name="Ee R."/>
            <person name="Chan K.-G."/>
            <person name="Chong C.S."/>
        </authorList>
    </citation>
    <scope>NUCLEOTIDE SEQUENCE [LARGE SCALE GENOMIC DNA]</scope>
    <source>
        <strain evidence="2 3">UST030701-084</strain>
    </source>
</reference>
<accession>A0A150XGB8</accession>
<dbReference type="EMBL" id="LRPC01000001">
    <property type="protein sequence ID" value="KYG77714.1"/>
    <property type="molecule type" value="Genomic_DNA"/>
</dbReference>
<protein>
    <recommendedName>
        <fullName evidence="4">DUF5673 domain-containing protein</fullName>
    </recommendedName>
</protein>
<evidence type="ECO:0000256" key="1">
    <source>
        <dbReference type="SAM" id="Phobius"/>
    </source>
</evidence>
<evidence type="ECO:0008006" key="4">
    <source>
        <dbReference type="Google" id="ProtNLM"/>
    </source>
</evidence>
<comment type="caution">
    <text evidence="2">The sequence shown here is derived from an EMBL/GenBank/DDBJ whole genome shotgun (WGS) entry which is preliminary data.</text>
</comment>
<gene>
    <name evidence="2" type="ORF">AWW68_02790</name>
</gene>
<dbReference type="OrthoDB" id="981029at2"/>
<feature type="transmembrane region" description="Helical" evidence="1">
    <location>
        <begin position="41"/>
        <end position="63"/>
    </location>
</feature>
<dbReference type="STRING" id="333140.AWW68_02790"/>